<evidence type="ECO:0000313" key="3">
    <source>
        <dbReference type="Proteomes" id="UP001154114"/>
    </source>
</evidence>
<reference evidence="2" key="1">
    <citation type="submission" date="2021-12" db="EMBL/GenBank/DDBJ databases">
        <authorList>
            <person name="King R."/>
        </authorList>
    </citation>
    <scope>NUCLEOTIDE SEQUENCE</scope>
</reference>
<keyword evidence="1" id="KW-0812">Transmembrane</keyword>
<organism evidence="2 3">
    <name type="scientific">Chrysodeixis includens</name>
    <name type="common">Soybean looper</name>
    <name type="synonym">Pseudoplusia includens</name>
    <dbReference type="NCBI Taxonomy" id="689277"/>
    <lineage>
        <taxon>Eukaryota</taxon>
        <taxon>Metazoa</taxon>
        <taxon>Ecdysozoa</taxon>
        <taxon>Arthropoda</taxon>
        <taxon>Hexapoda</taxon>
        <taxon>Insecta</taxon>
        <taxon>Pterygota</taxon>
        <taxon>Neoptera</taxon>
        <taxon>Endopterygota</taxon>
        <taxon>Lepidoptera</taxon>
        <taxon>Glossata</taxon>
        <taxon>Ditrysia</taxon>
        <taxon>Noctuoidea</taxon>
        <taxon>Noctuidae</taxon>
        <taxon>Plusiinae</taxon>
        <taxon>Chrysodeixis</taxon>
    </lineage>
</organism>
<evidence type="ECO:0000313" key="2">
    <source>
        <dbReference type="EMBL" id="CAD0206893.1"/>
    </source>
</evidence>
<keyword evidence="1" id="KW-0472">Membrane</keyword>
<accession>A0A9N8L5B8</accession>
<proteinExistence type="predicted"/>
<evidence type="ECO:0000256" key="1">
    <source>
        <dbReference type="SAM" id="Phobius"/>
    </source>
</evidence>
<sequence>MDDFSVIRFVKITLFSYRILNVGVSVWLFLFLLSFLFRDRNGVDDLFRTVGDAVGGVIFPDVGGYSVVLCPVCWVDWERSLARTIYVYVSRIVWTTLRTSSPLHLEEHCRKADDYDTRRGTKYHEHPAVYTRFFHDDRVKIRNFCSILAS</sequence>
<dbReference type="Proteomes" id="UP001154114">
    <property type="component" value="Chromosome 30"/>
</dbReference>
<gene>
    <name evidence="2" type="ORF">CINC_LOCUS9874</name>
</gene>
<dbReference type="EMBL" id="LR824033">
    <property type="protein sequence ID" value="CAD0206893.1"/>
    <property type="molecule type" value="Genomic_DNA"/>
</dbReference>
<dbReference type="AlphaFoldDB" id="A0A9N8L5B8"/>
<protein>
    <submittedName>
        <fullName evidence="2">Uncharacterized protein</fullName>
    </submittedName>
</protein>
<keyword evidence="3" id="KW-1185">Reference proteome</keyword>
<name>A0A9N8L5B8_CHRIL</name>
<keyword evidence="1" id="KW-1133">Transmembrane helix</keyword>
<feature type="transmembrane region" description="Helical" evidence="1">
    <location>
        <begin position="15"/>
        <end position="37"/>
    </location>
</feature>